<dbReference type="Proteomes" id="UP001324115">
    <property type="component" value="Unassembled WGS sequence"/>
</dbReference>
<keyword evidence="1" id="KW-0472">Membrane</keyword>
<keyword evidence="1" id="KW-0812">Transmembrane</keyword>
<reference evidence="2 3" key="1">
    <citation type="journal article" date="2023" name="G3 (Bethesda)">
        <title>A haplotype-resolved chromosome-scale genome for Quercus rubra L. provides insights into the genetics of adaptive traits for red oak species.</title>
        <authorList>
            <person name="Kapoor B."/>
            <person name="Jenkins J."/>
            <person name="Schmutz J."/>
            <person name="Zhebentyayeva T."/>
            <person name="Kuelheim C."/>
            <person name="Coggeshall M."/>
            <person name="Heim C."/>
            <person name="Lasky J.R."/>
            <person name="Leites L."/>
            <person name="Islam-Faridi N."/>
            <person name="Romero-Severson J."/>
            <person name="DeLeo V.L."/>
            <person name="Lucas S.M."/>
            <person name="Lazic D."/>
            <person name="Gailing O."/>
            <person name="Carlson J."/>
            <person name="Staton M."/>
        </authorList>
    </citation>
    <scope>NUCLEOTIDE SEQUENCE [LARGE SCALE GENOMIC DNA]</scope>
    <source>
        <strain evidence="2">Pseudo-F2</strain>
    </source>
</reference>
<protein>
    <submittedName>
        <fullName evidence="2">Uncharacterized protein</fullName>
    </submittedName>
</protein>
<proteinExistence type="predicted"/>
<evidence type="ECO:0000256" key="1">
    <source>
        <dbReference type="SAM" id="Phobius"/>
    </source>
</evidence>
<keyword evidence="3" id="KW-1185">Reference proteome</keyword>
<comment type="caution">
    <text evidence="2">The sequence shown here is derived from an EMBL/GenBank/DDBJ whole genome shotgun (WGS) entry which is preliminary data.</text>
</comment>
<evidence type="ECO:0000313" key="2">
    <source>
        <dbReference type="EMBL" id="KAK4573336.1"/>
    </source>
</evidence>
<organism evidence="2 3">
    <name type="scientific">Quercus rubra</name>
    <name type="common">Northern red oak</name>
    <name type="synonym">Quercus borealis</name>
    <dbReference type="NCBI Taxonomy" id="3512"/>
    <lineage>
        <taxon>Eukaryota</taxon>
        <taxon>Viridiplantae</taxon>
        <taxon>Streptophyta</taxon>
        <taxon>Embryophyta</taxon>
        <taxon>Tracheophyta</taxon>
        <taxon>Spermatophyta</taxon>
        <taxon>Magnoliopsida</taxon>
        <taxon>eudicotyledons</taxon>
        <taxon>Gunneridae</taxon>
        <taxon>Pentapetalae</taxon>
        <taxon>rosids</taxon>
        <taxon>fabids</taxon>
        <taxon>Fagales</taxon>
        <taxon>Fagaceae</taxon>
        <taxon>Quercus</taxon>
    </lineage>
</organism>
<dbReference type="AlphaFoldDB" id="A0AAN7EK28"/>
<name>A0AAN7EK28_QUERU</name>
<feature type="transmembrane region" description="Helical" evidence="1">
    <location>
        <begin position="32"/>
        <end position="50"/>
    </location>
</feature>
<sequence>MFGESSFCTEKRTIIPKILKIDHFLYSGDKKHIVAGIAVFTIIFGIPWYFMNRGFRVCTQGKIMIFT</sequence>
<accession>A0AAN7EK28</accession>
<gene>
    <name evidence="2" type="ORF">RGQ29_031340</name>
</gene>
<keyword evidence="1" id="KW-1133">Transmembrane helix</keyword>
<dbReference type="PANTHER" id="PTHR35990:SF1">
    <property type="entry name" value="GAG1AT PROTEIN"/>
    <property type="match status" value="1"/>
</dbReference>
<dbReference type="EMBL" id="JAXUIC010000009">
    <property type="protein sequence ID" value="KAK4573336.1"/>
    <property type="molecule type" value="Genomic_DNA"/>
</dbReference>
<evidence type="ECO:0000313" key="3">
    <source>
        <dbReference type="Proteomes" id="UP001324115"/>
    </source>
</evidence>
<dbReference type="PANTHER" id="PTHR35990">
    <property type="entry name" value="GAG1AT PROTEIN"/>
    <property type="match status" value="1"/>
</dbReference>